<dbReference type="InterPro" id="IPR000673">
    <property type="entry name" value="Sig_transdc_resp-reg_Me-estase"/>
</dbReference>
<gene>
    <name evidence="6" type="ordered locus">Sulba_0887</name>
</gene>
<dbReference type="PANTHER" id="PTHR42872">
    <property type="entry name" value="PROTEIN-GLUTAMATE METHYLESTERASE/PROTEIN-GLUTAMINE GLUTAMINASE"/>
    <property type="match status" value="1"/>
</dbReference>
<dbReference type="InterPro" id="IPR035909">
    <property type="entry name" value="CheB_C"/>
</dbReference>
<dbReference type="HOGENOM" id="CLU_000445_51_2_7"/>
<dbReference type="PROSITE" id="PS50122">
    <property type="entry name" value="CHEB"/>
    <property type="match status" value="1"/>
</dbReference>
<evidence type="ECO:0000256" key="1">
    <source>
        <dbReference type="ARBA" id="ARBA00022801"/>
    </source>
</evidence>
<dbReference type="STRING" id="760154.Sulba_0887"/>
<comment type="catalytic activity">
    <reaction evidence="3">
        <text>[protein]-L-glutamate 5-O-methyl ester + H2O = L-glutamyl-[protein] + methanol + H(+)</text>
        <dbReference type="Rhea" id="RHEA:23236"/>
        <dbReference type="Rhea" id="RHEA-COMP:10208"/>
        <dbReference type="Rhea" id="RHEA-COMP:10311"/>
        <dbReference type="ChEBI" id="CHEBI:15377"/>
        <dbReference type="ChEBI" id="CHEBI:15378"/>
        <dbReference type="ChEBI" id="CHEBI:17790"/>
        <dbReference type="ChEBI" id="CHEBI:29973"/>
        <dbReference type="ChEBI" id="CHEBI:82795"/>
        <dbReference type="EC" id="3.1.1.61"/>
    </reaction>
</comment>
<protein>
    <recommendedName>
        <fullName evidence="2">protein-glutamate methylesterase</fullName>
        <ecNumber evidence="2">3.1.1.61</ecNumber>
    </recommendedName>
</protein>
<keyword evidence="7" id="KW-1185">Reference proteome</keyword>
<dbReference type="Gene3D" id="3.40.50.180">
    <property type="entry name" value="Methylesterase CheB, C-terminal domain"/>
    <property type="match status" value="1"/>
</dbReference>
<evidence type="ECO:0000313" key="7">
    <source>
        <dbReference type="Proteomes" id="UP000006176"/>
    </source>
</evidence>
<organism evidence="6 7">
    <name type="scientific">Sulfurospirillum barnesii (strain ATCC 700032 / DSM 10660 / SES-3)</name>
    <dbReference type="NCBI Taxonomy" id="760154"/>
    <lineage>
        <taxon>Bacteria</taxon>
        <taxon>Pseudomonadati</taxon>
        <taxon>Campylobacterota</taxon>
        <taxon>Epsilonproteobacteria</taxon>
        <taxon>Campylobacterales</taxon>
        <taxon>Sulfurospirillaceae</taxon>
        <taxon>Sulfurospirillum</taxon>
    </lineage>
</organism>
<dbReference type="GO" id="GO:0008984">
    <property type="term" value="F:protein-glutamate methylesterase activity"/>
    <property type="evidence" value="ECO:0007669"/>
    <property type="project" value="UniProtKB-EC"/>
</dbReference>
<sequence>MNFMKPKIVLIGASTGGPGHLKKILASIPASFHASIIIAQHMNSMFIPSFISQFQNELPLVVHGVDKKMSLHPSTIYICPQNCHLLRGDLTPKIEPILEGETPYNPSIDTLFSSALECLRDSEIMAVLLTGIGHDGANGLSELQKQGAHCIAESEESAIVYGMPKRAVEINSHITVMPLHQIIDAIKLFGAS</sequence>
<dbReference type="Pfam" id="PF01339">
    <property type="entry name" value="CheB_methylest"/>
    <property type="match status" value="1"/>
</dbReference>
<evidence type="ECO:0000256" key="4">
    <source>
        <dbReference type="PROSITE-ProRule" id="PRU00050"/>
    </source>
</evidence>
<evidence type="ECO:0000256" key="3">
    <source>
        <dbReference type="ARBA" id="ARBA00048267"/>
    </source>
</evidence>
<keyword evidence="4" id="KW-0145">Chemotaxis</keyword>
<dbReference type="CDD" id="cd16432">
    <property type="entry name" value="CheB_Rec"/>
    <property type="match status" value="1"/>
</dbReference>
<feature type="domain" description="CheB-type methylesterase" evidence="5">
    <location>
        <begin position="2"/>
        <end position="186"/>
    </location>
</feature>
<evidence type="ECO:0000256" key="2">
    <source>
        <dbReference type="ARBA" id="ARBA00039140"/>
    </source>
</evidence>
<dbReference type="SUPFAM" id="SSF52738">
    <property type="entry name" value="Methylesterase CheB, C-terminal domain"/>
    <property type="match status" value="1"/>
</dbReference>
<dbReference type="GO" id="GO:0005737">
    <property type="term" value="C:cytoplasm"/>
    <property type="evidence" value="ECO:0007669"/>
    <property type="project" value="InterPro"/>
</dbReference>
<proteinExistence type="predicted"/>
<dbReference type="EC" id="3.1.1.61" evidence="2"/>
<dbReference type="GO" id="GO:0000156">
    <property type="term" value="F:phosphorelay response regulator activity"/>
    <property type="evidence" value="ECO:0007669"/>
    <property type="project" value="InterPro"/>
</dbReference>
<evidence type="ECO:0000259" key="5">
    <source>
        <dbReference type="PROSITE" id="PS50122"/>
    </source>
</evidence>
<dbReference type="Proteomes" id="UP000006176">
    <property type="component" value="Chromosome"/>
</dbReference>
<keyword evidence="1 4" id="KW-0378">Hydrolase</keyword>
<feature type="active site" evidence="4">
    <location>
        <position position="14"/>
    </location>
</feature>
<dbReference type="GO" id="GO:0006935">
    <property type="term" value="P:chemotaxis"/>
    <property type="evidence" value="ECO:0007669"/>
    <property type="project" value="UniProtKB-UniRule"/>
</dbReference>
<accession>I3XW64</accession>
<dbReference type="PATRIC" id="fig|760154.4.peg.888"/>
<feature type="active site" evidence="4">
    <location>
        <position position="135"/>
    </location>
</feature>
<dbReference type="EMBL" id="CP003333">
    <property type="protein sequence ID" value="AFL68188.1"/>
    <property type="molecule type" value="Genomic_DNA"/>
</dbReference>
<dbReference type="KEGG" id="sba:Sulba_0887"/>
<dbReference type="PANTHER" id="PTHR42872:SF6">
    <property type="entry name" value="PROTEIN-GLUTAMATE METHYLESTERASE_PROTEIN-GLUTAMINE GLUTAMINASE"/>
    <property type="match status" value="1"/>
</dbReference>
<dbReference type="AlphaFoldDB" id="I3XW64"/>
<name>I3XW64_SULBS</name>
<evidence type="ECO:0000313" key="6">
    <source>
        <dbReference type="EMBL" id="AFL68188.1"/>
    </source>
</evidence>
<feature type="active site" evidence="4">
    <location>
        <position position="41"/>
    </location>
</feature>
<dbReference type="eggNOG" id="COG2201">
    <property type="taxonomic scope" value="Bacteria"/>
</dbReference>
<reference evidence="6 7" key="1">
    <citation type="submission" date="2012-06" db="EMBL/GenBank/DDBJ databases">
        <title>Complete sequence of Sulfurospirillum barnesii SES-3.</title>
        <authorList>
            <consortium name="US DOE Joint Genome Institute"/>
            <person name="Lucas S."/>
            <person name="Han J."/>
            <person name="Lapidus A."/>
            <person name="Cheng J.-F."/>
            <person name="Goodwin L."/>
            <person name="Pitluck S."/>
            <person name="Peters L."/>
            <person name="Ovchinnikova G."/>
            <person name="Lu M."/>
            <person name="Detter J.C."/>
            <person name="Han C."/>
            <person name="Tapia R."/>
            <person name="Land M."/>
            <person name="Hauser L."/>
            <person name="Kyrpides N."/>
            <person name="Ivanova N."/>
            <person name="Pagani I."/>
            <person name="Stolz J."/>
            <person name="Arkin A."/>
            <person name="Dehal P."/>
            <person name="Oremland R."/>
            <person name="Saltikov C."/>
            <person name="Basu P."/>
            <person name="Hollibaugh J."/>
            <person name="Newman D."/>
            <person name="Stolyar S."/>
            <person name="Hazen T."/>
            <person name="Woyke T."/>
        </authorList>
    </citation>
    <scope>NUCLEOTIDE SEQUENCE [LARGE SCALE GENOMIC DNA]</scope>
    <source>
        <strain evidence="7">ATCC 700032 / DSM 10660 / SES-3</strain>
    </source>
</reference>